<feature type="domain" description="Tudor" evidence="2">
    <location>
        <begin position="82"/>
        <end position="142"/>
    </location>
</feature>
<feature type="domain" description="Tudor" evidence="2">
    <location>
        <begin position="444"/>
        <end position="508"/>
    </location>
</feature>
<proteinExistence type="predicted"/>
<keyword evidence="4" id="KW-1185">Reference proteome</keyword>
<accession>A0AA39I7Q5</accession>
<dbReference type="InterPro" id="IPR002999">
    <property type="entry name" value="Tudor"/>
</dbReference>
<dbReference type="Proteomes" id="UP001175271">
    <property type="component" value="Unassembled WGS sequence"/>
</dbReference>
<gene>
    <name evidence="3" type="ORF">QR680_013626</name>
</gene>
<dbReference type="AlphaFoldDB" id="A0AA39I7Q5"/>
<name>A0AA39I7Q5_9BILA</name>
<dbReference type="Pfam" id="PF00567">
    <property type="entry name" value="TUDOR"/>
    <property type="match status" value="1"/>
</dbReference>
<dbReference type="SMART" id="SM00333">
    <property type="entry name" value="TUDOR"/>
    <property type="match status" value="2"/>
</dbReference>
<evidence type="ECO:0000313" key="4">
    <source>
        <dbReference type="Proteomes" id="UP001175271"/>
    </source>
</evidence>
<evidence type="ECO:0000259" key="2">
    <source>
        <dbReference type="SMART" id="SM00333"/>
    </source>
</evidence>
<feature type="region of interest" description="Disordered" evidence="1">
    <location>
        <begin position="163"/>
        <end position="192"/>
    </location>
</feature>
<dbReference type="SUPFAM" id="SSF63748">
    <property type="entry name" value="Tudor/PWWP/MBT"/>
    <property type="match status" value="1"/>
</dbReference>
<feature type="region of interest" description="Disordered" evidence="1">
    <location>
        <begin position="1"/>
        <end position="29"/>
    </location>
</feature>
<reference evidence="3" key="1">
    <citation type="submission" date="2023-06" db="EMBL/GenBank/DDBJ databases">
        <title>Genomic analysis of the entomopathogenic nematode Steinernema hermaphroditum.</title>
        <authorList>
            <person name="Schwarz E.M."/>
            <person name="Heppert J.K."/>
            <person name="Baniya A."/>
            <person name="Schwartz H.T."/>
            <person name="Tan C.-H."/>
            <person name="Antoshechkin I."/>
            <person name="Sternberg P.W."/>
            <person name="Goodrich-Blair H."/>
            <person name="Dillman A.R."/>
        </authorList>
    </citation>
    <scope>NUCLEOTIDE SEQUENCE</scope>
    <source>
        <strain evidence="3">PS9179</strain>
        <tissue evidence="3">Whole animal</tissue>
    </source>
</reference>
<protein>
    <recommendedName>
        <fullName evidence="2">Tudor domain-containing protein</fullName>
    </recommendedName>
</protein>
<dbReference type="Gene3D" id="2.30.30.140">
    <property type="match status" value="1"/>
</dbReference>
<evidence type="ECO:0000256" key="1">
    <source>
        <dbReference type="SAM" id="MobiDB-lite"/>
    </source>
</evidence>
<comment type="caution">
    <text evidence="3">The sequence shown here is derived from an EMBL/GenBank/DDBJ whole genome shotgun (WGS) entry which is preliminary data.</text>
</comment>
<feature type="compositionally biased region" description="Acidic residues" evidence="1">
    <location>
        <begin position="169"/>
        <end position="179"/>
    </location>
</feature>
<sequence length="672" mass="76931">MKPSKAEPGADMASNAAPKGRVTVPPKARKKPTVIQRMVIENTFRCQLLEVFSPSEIYVRLTTDITNSLQYHCPHKLQKLQRTPALGSFVMAPLEEHVYGRAEVRSVNDTENGVFVLVHFIDEGKYDWVHVGTLCEIEEQMFFHPMQAVQLALFGVECPSSKASRTDFLDESDGEDEEEKKEGEKKPRKKKKPTDCFWTVDHFERLKKVLSDYEDFQIQYIRTKKDKYGMKERALVQRMELFGIVDGKLEAIGPRFTAEAADLGVLYKRDLVYGSDTDSYGTNYQIRPELRPNSMSAWQMAISVDWGEDVGGIIAPKGYLPGTKVFDESFQTTFGAISPSVTTFTKELIRESYADENGRVEMFVVPIKELSPFEFYVIPIKRTPDLPLTGMRCSTILEQVLTLRQQFTDMLNAFYIEKQNRVFPDPLQTLRAIYERKIVFAVYETPPTESSVVARYRRVLLVGFVLVTDDPEMENDPSSWLVKVVFLDYGGTDTVPLTSLLQIHSKHCVQEPFTIQLVCPVNDIWPTVAKSNYEQRLSAIFRAIVPTDCIVSANLTEVMERPTSGAFDPKFAHIRPNVLVAKNLKETDRDDFLDKITGREFERAEKDARRRQDNELPKQLKVKKVGFGRIKRLHFEWITVAPEAEIAERPMTALAKPVSDMESFFLPRNRRR</sequence>
<dbReference type="EMBL" id="JAUCMV010000002">
    <property type="protein sequence ID" value="KAK0418541.1"/>
    <property type="molecule type" value="Genomic_DNA"/>
</dbReference>
<organism evidence="3 4">
    <name type="scientific">Steinernema hermaphroditum</name>
    <dbReference type="NCBI Taxonomy" id="289476"/>
    <lineage>
        <taxon>Eukaryota</taxon>
        <taxon>Metazoa</taxon>
        <taxon>Ecdysozoa</taxon>
        <taxon>Nematoda</taxon>
        <taxon>Chromadorea</taxon>
        <taxon>Rhabditida</taxon>
        <taxon>Tylenchina</taxon>
        <taxon>Panagrolaimomorpha</taxon>
        <taxon>Strongyloidoidea</taxon>
        <taxon>Steinernematidae</taxon>
        <taxon>Steinernema</taxon>
    </lineage>
</organism>
<evidence type="ECO:0000313" key="3">
    <source>
        <dbReference type="EMBL" id="KAK0418541.1"/>
    </source>
</evidence>